<evidence type="ECO:0000256" key="4">
    <source>
        <dbReference type="ARBA" id="ARBA00022679"/>
    </source>
</evidence>
<keyword evidence="14" id="KW-1185">Reference proteome</keyword>
<feature type="domain" description="PAC" evidence="12">
    <location>
        <begin position="332"/>
        <end position="383"/>
    </location>
</feature>
<dbReference type="CDD" id="cd00075">
    <property type="entry name" value="HATPase"/>
    <property type="match status" value="1"/>
</dbReference>
<keyword evidence="9" id="KW-0175">Coiled coil</keyword>
<dbReference type="InterPro" id="IPR000014">
    <property type="entry name" value="PAS"/>
</dbReference>
<dbReference type="Gene3D" id="3.30.450.20">
    <property type="entry name" value="PAS domain"/>
    <property type="match status" value="3"/>
</dbReference>
<dbReference type="SMART" id="SM00086">
    <property type="entry name" value="PAC"/>
    <property type="match status" value="3"/>
</dbReference>
<sequence>MDHISVELSPLHILDPRISYVLQLSRIGLWDYDPNMKASFWSKETFELYDLPPHDGAVSVDDMVSRIHPDDIELFLTRIHGFGYETYDLTYRVVLPDGDTRVLHSQAVPSLGTKDRRVMGVIRDITKEKRAERQLEESKERCESLSKYNTDGICALDLNGYIIGINTSYTQITGYTEHDLLGKHYLSIPFESPDKMAFQTTSVMPTQVIHAKMTRKDGRSLSVSVRAVPIMVQGQISGVYAIIRDITELEQAEQALQQSKANLERAEEFARLGHWEMDLASRNIEWSDEIYRILGFQSKDEISHEDFLQMIHSDDLDYVRSRFTNCVEGTLQEGDYRIVCPSGEIKTLHAKAEPIFKNGRVIRLFGVIQDITERKQAEMELLVYRDRLDQSEKLSAVGQLAAGIAHEIRNPLTTLKGFTQIFRQKSAPDTRHYFEIMNSELVRIQQILDELLVLAKPQVVTKSLVHIDLILQEVVTLMGPQAILQDIRIEVDFAPNIPPIVGVQNQLKQVFINVVKNALEAMTSSGELQVRLTFDDGMVRAQFRDNGDGIPPERLERLGEPFYTTKDHGTGLGLLVTKRILDAHNGKFEIVSEVGQGTTVTIFLPSH</sequence>
<dbReference type="Gene3D" id="3.30.565.10">
    <property type="entry name" value="Histidine kinase-like ATPase, C-terminal domain"/>
    <property type="match status" value="1"/>
</dbReference>
<dbReference type="AlphaFoldDB" id="A0A9X7Z5M9"/>
<dbReference type="InterPro" id="IPR052162">
    <property type="entry name" value="Sensor_kinase/Photoreceptor"/>
</dbReference>
<feature type="domain" description="PAS" evidence="11">
    <location>
        <begin position="138"/>
        <end position="186"/>
    </location>
</feature>
<dbReference type="PANTHER" id="PTHR43304">
    <property type="entry name" value="PHYTOCHROME-LIKE PROTEIN CPH1"/>
    <property type="match status" value="1"/>
</dbReference>
<keyword evidence="8" id="KW-0902">Two-component regulatory system</keyword>
<feature type="domain" description="Histidine kinase" evidence="10">
    <location>
        <begin position="403"/>
        <end position="607"/>
    </location>
</feature>
<dbReference type="CDD" id="cd00082">
    <property type="entry name" value="HisKA"/>
    <property type="match status" value="1"/>
</dbReference>
<keyword evidence="3" id="KW-0597">Phosphoprotein</keyword>
<reference evidence="13 14" key="1">
    <citation type="submission" date="2021-02" db="EMBL/GenBank/DDBJ databases">
        <title>Alicyclobacillus curvatus sp. nov. and Alicyclobacillus mengziensis sp. nov., two acidophilic bacteria isolated from acid mine drainage.</title>
        <authorList>
            <person name="Huang Y."/>
        </authorList>
    </citation>
    <scope>NUCLEOTIDE SEQUENCE [LARGE SCALE GENOMIC DNA]</scope>
    <source>
        <strain evidence="13 14">S30H14</strain>
    </source>
</reference>
<evidence type="ECO:0000256" key="7">
    <source>
        <dbReference type="ARBA" id="ARBA00022840"/>
    </source>
</evidence>
<dbReference type="RefSeq" id="WP_206655871.1">
    <property type="nucleotide sequence ID" value="NZ_CP071182.1"/>
</dbReference>
<dbReference type="InterPro" id="IPR005467">
    <property type="entry name" value="His_kinase_dom"/>
</dbReference>
<dbReference type="PRINTS" id="PR00344">
    <property type="entry name" value="BCTRLSENSOR"/>
</dbReference>
<dbReference type="InterPro" id="IPR003661">
    <property type="entry name" value="HisK_dim/P_dom"/>
</dbReference>
<dbReference type="PANTHER" id="PTHR43304:SF1">
    <property type="entry name" value="PAC DOMAIN-CONTAINING PROTEIN"/>
    <property type="match status" value="1"/>
</dbReference>
<dbReference type="SUPFAM" id="SSF47384">
    <property type="entry name" value="Homodimeric domain of signal transducing histidine kinase"/>
    <property type="match status" value="1"/>
</dbReference>
<evidence type="ECO:0000256" key="8">
    <source>
        <dbReference type="ARBA" id="ARBA00023012"/>
    </source>
</evidence>
<dbReference type="InterPro" id="IPR003594">
    <property type="entry name" value="HATPase_dom"/>
</dbReference>
<dbReference type="PROSITE" id="PS50112">
    <property type="entry name" value="PAS"/>
    <property type="match status" value="2"/>
</dbReference>
<evidence type="ECO:0000256" key="6">
    <source>
        <dbReference type="ARBA" id="ARBA00022777"/>
    </source>
</evidence>
<dbReference type="SMART" id="SM00387">
    <property type="entry name" value="HATPase_c"/>
    <property type="match status" value="1"/>
</dbReference>
<accession>A0A9X7Z5M9</accession>
<dbReference type="InterPro" id="IPR000700">
    <property type="entry name" value="PAS-assoc_C"/>
</dbReference>
<dbReference type="GO" id="GO:0000155">
    <property type="term" value="F:phosphorelay sensor kinase activity"/>
    <property type="evidence" value="ECO:0007669"/>
    <property type="project" value="InterPro"/>
</dbReference>
<dbReference type="InterPro" id="IPR001610">
    <property type="entry name" value="PAC"/>
</dbReference>
<dbReference type="InterPro" id="IPR013767">
    <property type="entry name" value="PAS_fold"/>
</dbReference>
<dbReference type="Pfam" id="PF08447">
    <property type="entry name" value="PAS_3"/>
    <property type="match status" value="2"/>
</dbReference>
<dbReference type="InterPro" id="IPR013655">
    <property type="entry name" value="PAS_fold_3"/>
</dbReference>
<organism evidence="13 14">
    <name type="scientific">Alicyclobacillus mengziensis</name>
    <dbReference type="NCBI Taxonomy" id="2931921"/>
    <lineage>
        <taxon>Bacteria</taxon>
        <taxon>Bacillati</taxon>
        <taxon>Bacillota</taxon>
        <taxon>Bacilli</taxon>
        <taxon>Bacillales</taxon>
        <taxon>Alicyclobacillaceae</taxon>
        <taxon>Alicyclobacillus</taxon>
    </lineage>
</organism>
<keyword evidence="5" id="KW-0547">Nucleotide-binding</keyword>
<evidence type="ECO:0000259" key="12">
    <source>
        <dbReference type="PROSITE" id="PS50113"/>
    </source>
</evidence>
<keyword evidence="6" id="KW-0418">Kinase</keyword>
<feature type="domain" description="PAC" evidence="12">
    <location>
        <begin position="207"/>
        <end position="258"/>
    </location>
</feature>
<dbReference type="Pfam" id="PF00989">
    <property type="entry name" value="PAS"/>
    <property type="match status" value="1"/>
</dbReference>
<evidence type="ECO:0000259" key="11">
    <source>
        <dbReference type="PROSITE" id="PS50112"/>
    </source>
</evidence>
<feature type="domain" description="PAS" evidence="11">
    <location>
        <begin position="259"/>
        <end position="330"/>
    </location>
</feature>
<dbReference type="Gene3D" id="1.10.287.130">
    <property type="match status" value="1"/>
</dbReference>
<evidence type="ECO:0000256" key="1">
    <source>
        <dbReference type="ARBA" id="ARBA00000085"/>
    </source>
</evidence>
<keyword evidence="4" id="KW-0808">Transferase</keyword>
<dbReference type="EC" id="2.7.13.3" evidence="2"/>
<evidence type="ECO:0000256" key="9">
    <source>
        <dbReference type="SAM" id="Coils"/>
    </source>
</evidence>
<evidence type="ECO:0000256" key="2">
    <source>
        <dbReference type="ARBA" id="ARBA00012438"/>
    </source>
</evidence>
<feature type="domain" description="PAC" evidence="12">
    <location>
        <begin position="87"/>
        <end position="137"/>
    </location>
</feature>
<evidence type="ECO:0000256" key="5">
    <source>
        <dbReference type="ARBA" id="ARBA00022741"/>
    </source>
</evidence>
<dbReference type="Pfam" id="PF02518">
    <property type="entry name" value="HATPase_c"/>
    <property type="match status" value="1"/>
</dbReference>
<feature type="coiled-coil region" evidence="9">
    <location>
        <begin position="242"/>
        <end position="269"/>
    </location>
</feature>
<evidence type="ECO:0000256" key="3">
    <source>
        <dbReference type="ARBA" id="ARBA00022553"/>
    </source>
</evidence>
<dbReference type="CDD" id="cd00130">
    <property type="entry name" value="PAS"/>
    <property type="match status" value="3"/>
</dbReference>
<comment type="catalytic activity">
    <reaction evidence="1">
        <text>ATP + protein L-histidine = ADP + protein N-phospho-L-histidine.</text>
        <dbReference type="EC" id="2.7.13.3"/>
    </reaction>
</comment>
<evidence type="ECO:0000259" key="10">
    <source>
        <dbReference type="PROSITE" id="PS50109"/>
    </source>
</evidence>
<dbReference type="SUPFAM" id="SSF55874">
    <property type="entry name" value="ATPase domain of HSP90 chaperone/DNA topoisomerase II/histidine kinase"/>
    <property type="match status" value="1"/>
</dbReference>
<dbReference type="EMBL" id="CP071182">
    <property type="protein sequence ID" value="QSO46502.1"/>
    <property type="molecule type" value="Genomic_DNA"/>
</dbReference>
<dbReference type="SUPFAM" id="SSF55785">
    <property type="entry name" value="PYP-like sensor domain (PAS domain)"/>
    <property type="match status" value="3"/>
</dbReference>
<gene>
    <name evidence="13" type="ORF">JZ786_18835</name>
</gene>
<dbReference type="Gene3D" id="2.10.70.100">
    <property type="match status" value="2"/>
</dbReference>
<dbReference type="InterPro" id="IPR036890">
    <property type="entry name" value="HATPase_C_sf"/>
</dbReference>
<evidence type="ECO:0000313" key="14">
    <source>
        <dbReference type="Proteomes" id="UP000663505"/>
    </source>
</evidence>
<name>A0A9X7Z5M9_9BACL</name>
<dbReference type="NCBIfam" id="TIGR00229">
    <property type="entry name" value="sensory_box"/>
    <property type="match status" value="2"/>
</dbReference>
<dbReference type="InterPro" id="IPR036097">
    <property type="entry name" value="HisK_dim/P_sf"/>
</dbReference>
<dbReference type="InterPro" id="IPR035965">
    <property type="entry name" value="PAS-like_dom_sf"/>
</dbReference>
<dbReference type="SMART" id="SM00091">
    <property type="entry name" value="PAS"/>
    <property type="match status" value="3"/>
</dbReference>
<evidence type="ECO:0000313" key="13">
    <source>
        <dbReference type="EMBL" id="QSO46502.1"/>
    </source>
</evidence>
<dbReference type="Pfam" id="PF00512">
    <property type="entry name" value="HisKA"/>
    <property type="match status" value="1"/>
</dbReference>
<dbReference type="GO" id="GO:0005524">
    <property type="term" value="F:ATP binding"/>
    <property type="evidence" value="ECO:0007669"/>
    <property type="project" value="UniProtKB-KW"/>
</dbReference>
<protein>
    <recommendedName>
        <fullName evidence="2">histidine kinase</fullName>
        <ecNumber evidence="2">2.7.13.3</ecNumber>
    </recommendedName>
</protein>
<dbReference type="SMART" id="SM00388">
    <property type="entry name" value="HisKA"/>
    <property type="match status" value="1"/>
</dbReference>
<dbReference type="PROSITE" id="PS50109">
    <property type="entry name" value="HIS_KIN"/>
    <property type="match status" value="1"/>
</dbReference>
<dbReference type="KEGG" id="afx:JZ786_18835"/>
<dbReference type="GO" id="GO:0006355">
    <property type="term" value="P:regulation of DNA-templated transcription"/>
    <property type="evidence" value="ECO:0007669"/>
    <property type="project" value="InterPro"/>
</dbReference>
<dbReference type="PROSITE" id="PS50113">
    <property type="entry name" value="PAC"/>
    <property type="match status" value="3"/>
</dbReference>
<proteinExistence type="predicted"/>
<dbReference type="Proteomes" id="UP000663505">
    <property type="component" value="Chromosome"/>
</dbReference>
<keyword evidence="7" id="KW-0067">ATP-binding</keyword>
<dbReference type="InterPro" id="IPR004358">
    <property type="entry name" value="Sig_transdc_His_kin-like_C"/>
</dbReference>